<dbReference type="SMART" id="SM01236">
    <property type="entry name" value="Haem_oxygenase_2"/>
    <property type="match status" value="1"/>
</dbReference>
<dbReference type="EMBL" id="JBGMEL010000010">
    <property type="protein sequence ID" value="MFA0791097.1"/>
    <property type="molecule type" value="Genomic_DNA"/>
</dbReference>
<proteinExistence type="predicted"/>
<dbReference type="Proteomes" id="UP001569414">
    <property type="component" value="Unassembled WGS sequence"/>
</dbReference>
<evidence type="ECO:0000313" key="4">
    <source>
        <dbReference type="Proteomes" id="UP001569414"/>
    </source>
</evidence>
<sequence>MNDQSRAWLEQLSQEALKHRAINHPYLVQFSNASLPDFRYAVADFAQQYSLYSSRFVNLLTAVISKLTDQKHRNILLDNLSEESGYYVENELQELHSHGIDPSWVRGIPHAELFNRFKEKATRDIAEIPVSDDAAIWYDMLSAVLLYGSTEEAIGALGLGTEHVVSSIYPFIEKGLKQIPEISPEDYCFFSVHTLIDDHHAESLNQIALDFANTEVGRKRLYYGVLKSLNLRAAFWDGLLDRAHKNKKNNSNNHKVSIDQKTGVAQDEPTSIN</sequence>
<comment type="caution">
    <text evidence="3">The sequence shown here is derived from an EMBL/GenBank/DDBJ whole genome shotgun (WGS) entry which is preliminary data.</text>
</comment>
<dbReference type="RefSeq" id="WP_371843604.1">
    <property type="nucleotide sequence ID" value="NZ_JBGMEL010000010.1"/>
</dbReference>
<dbReference type="PANTHER" id="PTHR40279">
    <property type="entry name" value="PQQC-LIKE PROTEIN"/>
    <property type="match status" value="1"/>
</dbReference>
<dbReference type="InterPro" id="IPR039068">
    <property type="entry name" value="PqqC-like"/>
</dbReference>
<evidence type="ECO:0000313" key="3">
    <source>
        <dbReference type="EMBL" id="MFA0791097.1"/>
    </source>
</evidence>
<dbReference type="Pfam" id="PF14518">
    <property type="entry name" value="Haem_oxygenas_2"/>
    <property type="match status" value="1"/>
</dbReference>
<accession>A0ABV4NNI6</accession>
<dbReference type="PANTHER" id="PTHR40279:SF3">
    <property type="entry name" value="4-AMINOBENZOATE SYNTHASE"/>
    <property type="match status" value="1"/>
</dbReference>
<dbReference type="InterPro" id="IPR016084">
    <property type="entry name" value="Haem_Oase-like_multi-hlx"/>
</dbReference>
<keyword evidence="1" id="KW-0560">Oxidoreductase</keyword>
<evidence type="ECO:0000256" key="1">
    <source>
        <dbReference type="ARBA" id="ARBA00023002"/>
    </source>
</evidence>
<name>A0ABV4NNI6_9GAMM</name>
<protein>
    <submittedName>
        <fullName evidence="3">Iron-containing redox enzyme family protein</fullName>
    </submittedName>
</protein>
<gene>
    <name evidence="3" type="ORF">ACCI51_11125</name>
</gene>
<evidence type="ECO:0000256" key="2">
    <source>
        <dbReference type="SAM" id="MobiDB-lite"/>
    </source>
</evidence>
<reference evidence="3 4" key="1">
    <citation type="submission" date="2024-08" db="EMBL/GenBank/DDBJ databases">
        <authorList>
            <person name="Ishaq N."/>
        </authorList>
    </citation>
    <scope>NUCLEOTIDE SEQUENCE [LARGE SCALE GENOMIC DNA]</scope>
    <source>
        <strain evidence="3 4">JCM 30400</strain>
    </source>
</reference>
<feature type="region of interest" description="Disordered" evidence="2">
    <location>
        <begin position="247"/>
        <end position="273"/>
    </location>
</feature>
<dbReference type="Gene3D" id="1.20.910.10">
    <property type="entry name" value="Heme oxygenase-like"/>
    <property type="match status" value="1"/>
</dbReference>
<organism evidence="3 4">
    <name type="scientific">Microbulbifer echini</name>
    <dbReference type="NCBI Taxonomy" id="1529067"/>
    <lineage>
        <taxon>Bacteria</taxon>
        <taxon>Pseudomonadati</taxon>
        <taxon>Pseudomonadota</taxon>
        <taxon>Gammaproteobacteria</taxon>
        <taxon>Cellvibrionales</taxon>
        <taxon>Microbulbiferaceae</taxon>
        <taxon>Microbulbifer</taxon>
    </lineage>
</organism>
<dbReference type="SUPFAM" id="SSF48613">
    <property type="entry name" value="Heme oxygenase-like"/>
    <property type="match status" value="1"/>
</dbReference>
<keyword evidence="4" id="KW-1185">Reference proteome</keyword>